<protein>
    <submittedName>
        <fullName evidence="1">Uncharacterized protein</fullName>
    </submittedName>
</protein>
<reference evidence="2" key="1">
    <citation type="submission" date="2018-05" db="EMBL/GenBank/DDBJ databases">
        <title>Pedobacter paludis sp. nov., isolated from wetland soil.</title>
        <authorList>
            <person name="Zhang Y."/>
        </authorList>
    </citation>
    <scope>NUCLEOTIDE SEQUENCE [LARGE SCALE GENOMIC DNA]</scope>
    <source>
        <strain evidence="2">R-8</strain>
    </source>
</reference>
<evidence type="ECO:0000313" key="2">
    <source>
        <dbReference type="Proteomes" id="UP000245391"/>
    </source>
</evidence>
<comment type="caution">
    <text evidence="1">The sequence shown here is derived from an EMBL/GenBank/DDBJ whole genome shotgun (WGS) entry which is preliminary data.</text>
</comment>
<gene>
    <name evidence="1" type="ORF">DF947_10415</name>
</gene>
<dbReference type="AlphaFoldDB" id="A0A317F087"/>
<proteinExistence type="predicted"/>
<accession>A0A317F087</accession>
<dbReference type="Proteomes" id="UP000245391">
    <property type="component" value="Unassembled WGS sequence"/>
</dbReference>
<sequence>MNRLHIFSSLILLIFLSTCSQPKNLGDKPYDLQRFDFEINAKTFYPANPRDSLHVPYTTDTYDFRANSFTQDSLICREYNSISIGNEKFKTEELAKWGNLNFTSFNLFESEKDSVLAIRCTAKKINPIETDKLIANITKDFGAHKNLDSSKVPFNYFWAKSGKRIKLIVKQSDFYAPKEELGEASMIRQFKENIVLYIYKLKFVPLSERIIYNADNLRDFKDFEIPDEKKYLPDEQFRW</sequence>
<dbReference type="RefSeq" id="WP_109929623.1">
    <property type="nucleotide sequence ID" value="NZ_QGNY01000003.1"/>
</dbReference>
<keyword evidence="2" id="KW-1185">Reference proteome</keyword>
<dbReference type="EMBL" id="QGNY01000003">
    <property type="protein sequence ID" value="PWS32175.1"/>
    <property type="molecule type" value="Genomic_DNA"/>
</dbReference>
<name>A0A317F087_9SPHI</name>
<evidence type="ECO:0000313" key="1">
    <source>
        <dbReference type="EMBL" id="PWS32175.1"/>
    </source>
</evidence>
<organism evidence="1 2">
    <name type="scientific">Pedobacter paludis</name>
    <dbReference type="NCBI Taxonomy" id="2203212"/>
    <lineage>
        <taxon>Bacteria</taxon>
        <taxon>Pseudomonadati</taxon>
        <taxon>Bacteroidota</taxon>
        <taxon>Sphingobacteriia</taxon>
        <taxon>Sphingobacteriales</taxon>
        <taxon>Sphingobacteriaceae</taxon>
        <taxon>Pedobacter</taxon>
    </lineage>
</organism>